<organism evidence="2 3">
    <name type="scientific">Zizania palustris</name>
    <name type="common">Northern wild rice</name>
    <dbReference type="NCBI Taxonomy" id="103762"/>
    <lineage>
        <taxon>Eukaryota</taxon>
        <taxon>Viridiplantae</taxon>
        <taxon>Streptophyta</taxon>
        <taxon>Embryophyta</taxon>
        <taxon>Tracheophyta</taxon>
        <taxon>Spermatophyta</taxon>
        <taxon>Magnoliopsida</taxon>
        <taxon>Liliopsida</taxon>
        <taxon>Poales</taxon>
        <taxon>Poaceae</taxon>
        <taxon>BOP clade</taxon>
        <taxon>Oryzoideae</taxon>
        <taxon>Oryzeae</taxon>
        <taxon>Zizaniinae</taxon>
        <taxon>Zizania</taxon>
    </lineage>
</organism>
<accession>A0A8J6BWB1</accession>
<evidence type="ECO:0000313" key="3">
    <source>
        <dbReference type="Proteomes" id="UP000729402"/>
    </source>
</evidence>
<reference evidence="2" key="1">
    <citation type="journal article" date="2021" name="bioRxiv">
        <title>Whole Genome Assembly and Annotation of Northern Wild Rice, Zizania palustris L., Supports a Whole Genome Duplication in the Zizania Genus.</title>
        <authorList>
            <person name="Haas M."/>
            <person name="Kono T."/>
            <person name="Macchietto M."/>
            <person name="Millas R."/>
            <person name="McGilp L."/>
            <person name="Shao M."/>
            <person name="Duquette J."/>
            <person name="Hirsch C.N."/>
            <person name="Kimball J."/>
        </authorList>
    </citation>
    <scope>NUCLEOTIDE SEQUENCE</scope>
    <source>
        <tissue evidence="2">Fresh leaf tissue</tissue>
    </source>
</reference>
<dbReference type="EMBL" id="JAAALK010000080">
    <property type="protein sequence ID" value="KAG8094795.1"/>
    <property type="molecule type" value="Genomic_DNA"/>
</dbReference>
<dbReference type="Proteomes" id="UP000729402">
    <property type="component" value="Unassembled WGS sequence"/>
</dbReference>
<dbReference type="AlphaFoldDB" id="A0A8J6BWB1"/>
<gene>
    <name evidence="2" type="ORF">GUJ93_ZPchr0012g22069</name>
</gene>
<evidence type="ECO:0000256" key="1">
    <source>
        <dbReference type="SAM" id="MobiDB-lite"/>
    </source>
</evidence>
<feature type="region of interest" description="Disordered" evidence="1">
    <location>
        <begin position="1"/>
        <end position="58"/>
    </location>
</feature>
<protein>
    <submittedName>
        <fullName evidence="2">Uncharacterized protein</fullName>
    </submittedName>
</protein>
<keyword evidence="3" id="KW-1185">Reference proteome</keyword>
<comment type="caution">
    <text evidence="2">The sequence shown here is derived from an EMBL/GenBank/DDBJ whole genome shotgun (WGS) entry which is preliminary data.</text>
</comment>
<feature type="region of interest" description="Disordered" evidence="1">
    <location>
        <begin position="173"/>
        <end position="200"/>
    </location>
</feature>
<sequence>MANASSQKPNKQTNKKNTDEGSDSSKYLPGAKEGQEDQDECVNTSLEKETNNTKKRGRVWKKYSTNIEQYRTEEQLDSQPENNSVDTMVQGKEEHDPPILVLDWSVFDDPGNTHEDEVPEQLEVATEGQQHAPRNPRPPTKVEMFKESHTNKKKGMTDEVQQIVSMMENMLAQPAEGLDTPKSSTEIVSKRSTTSGTTLG</sequence>
<proteinExistence type="predicted"/>
<feature type="compositionally biased region" description="Polar residues" evidence="1">
    <location>
        <begin position="181"/>
        <end position="200"/>
    </location>
</feature>
<name>A0A8J6BWB1_ZIZPA</name>
<reference evidence="2" key="2">
    <citation type="submission" date="2021-02" db="EMBL/GenBank/DDBJ databases">
        <authorList>
            <person name="Kimball J.A."/>
            <person name="Haas M.W."/>
            <person name="Macchietto M."/>
            <person name="Kono T."/>
            <person name="Duquette J."/>
            <person name="Shao M."/>
        </authorList>
    </citation>
    <scope>NUCLEOTIDE SEQUENCE</scope>
    <source>
        <tissue evidence="2">Fresh leaf tissue</tissue>
    </source>
</reference>
<evidence type="ECO:0000313" key="2">
    <source>
        <dbReference type="EMBL" id="KAG8094795.1"/>
    </source>
</evidence>
<feature type="region of interest" description="Disordered" evidence="1">
    <location>
        <begin position="124"/>
        <end position="156"/>
    </location>
</feature>